<organism evidence="1">
    <name type="scientific">Rhipicephalus microplus</name>
    <name type="common">Cattle tick</name>
    <name type="synonym">Boophilus microplus</name>
    <dbReference type="NCBI Taxonomy" id="6941"/>
    <lineage>
        <taxon>Eukaryota</taxon>
        <taxon>Metazoa</taxon>
        <taxon>Ecdysozoa</taxon>
        <taxon>Arthropoda</taxon>
        <taxon>Chelicerata</taxon>
        <taxon>Arachnida</taxon>
        <taxon>Acari</taxon>
        <taxon>Parasitiformes</taxon>
        <taxon>Ixodida</taxon>
        <taxon>Ixodoidea</taxon>
        <taxon>Ixodidae</taxon>
        <taxon>Rhipicephalinae</taxon>
        <taxon>Rhipicephalus</taxon>
        <taxon>Boophilus</taxon>
    </lineage>
</organism>
<dbReference type="EMBL" id="GHWJ01010246">
    <property type="protein sequence ID" value="NOV42983.1"/>
    <property type="molecule type" value="Transcribed_RNA"/>
</dbReference>
<protein>
    <submittedName>
        <fullName evidence="1">Putative secreted protein ovary overexpressed</fullName>
    </submittedName>
</protein>
<accession>A0A6M2D9K6</accession>
<dbReference type="AlphaFoldDB" id="A0A6M2D9K6"/>
<name>A0A6M2D9K6_RHIMP</name>
<evidence type="ECO:0000313" key="1">
    <source>
        <dbReference type="EMBL" id="NOV42983.1"/>
    </source>
</evidence>
<reference evidence="1" key="1">
    <citation type="submission" date="2019-09" db="EMBL/GenBank/DDBJ databases">
        <title>Organ-specific transcriptomic study of the physiology of the cattle tick, Rhipicephalus microplus.</title>
        <authorList>
            <person name="Tirloni L."/>
            <person name="Braz G."/>
            <person name="Gandara A.C.P."/>
            <person name="Sabadin G.A."/>
            <person name="da Silva R.M."/>
            <person name="Guizzo M.G."/>
            <person name="Machado J.A."/>
            <person name="Costa E.P."/>
            <person name="Gomes H.F."/>
            <person name="Moraes J."/>
            <person name="Mota M.B.S."/>
            <person name="Mesquita R.D."/>
            <person name="Alvarenga P.H."/>
            <person name="Alves F."/>
            <person name="Seixas A."/>
            <person name="da Fonseca R.N."/>
            <person name="Fogaca A."/>
            <person name="Logullo C."/>
            <person name="Tanaka A."/>
            <person name="Daffre S."/>
            <person name="Termignoni C."/>
            <person name="Vaz I.S.Jr."/>
            <person name="Oliveira P.L."/>
            <person name="Ribeiro J.M."/>
        </authorList>
    </citation>
    <scope>NUCLEOTIDE SEQUENCE</scope>
    <source>
        <strain evidence="1">Porto Alegre</strain>
    </source>
</reference>
<proteinExistence type="predicted"/>
<sequence length="93" mass="9919">MRTLSACAISARCRACSCVSVFTFTRNVSAEGLEADTATASRHWAPLQVDYSTTPKESRPPHPGPLPTATGGCFNVNDAFLIETGSRLPICCE</sequence>